<sequence length="763" mass="88523">MLQMLWVDVINPFQPIGSIWIHDENEVQVNNLDYPSVDWNVDFNASLGDNFENNNDLEQLERNDDSEVPLFVRYNKYRKSLSKWIKKDDDFVNTDYDNCFTRNEDDLTPYNYSKKIIDSQILEEMVYHNNLYSTQKTSSSINTTVLEMETFIGIHIYSGIVKMPSYRMYWSDCTRFNIIANAMSRNRFQKLRKPEEFNSIDEFIIPFKGRSNLKQNNKNKPHKWGFKGFARCGGSGIMYDFQIYTGKNTTTKSELGISGDIVKILVENVPRHNNYKVIFDNWFSSYKLVRELKDSGIHTLGTIRSNRVSGCNLQNDKIMKNNGRGSHDYLTDANSNIIFLKWFDNKSVHLISSYVGVEPMDMIKRWSVKDKKHIQVDRPAIVKEYNEHIGGVDLMDIFAETTKKKVFRNRMDDLEMWDDDEFFMRFRLKKTTVIELLSKIEFHLMSKTNRNRAILPIPKLLLTLRFYALRTILLAAGDFVGVITEAIASLRPLYIKMPDHHCSIQETRLKFYNIARFPRIIGAINCTHVKLQSPGGIIAEVYRNRKGYFSLNVQVVGGPSLEILDIVARWPGSTHDQVIFNNSTIHFKFETNEMGDNILLGDGERLFEVWKRRFPILSLGIRTTPDRDQAIIVATAVLHNLASVLGESIPPIDLNIMNQEPIHEEWNVPLAVEEIGNNKTSVRTNFRSQIALALIQSGKTPTRKRGRPSEGNKLPTTKTPRIQRSVDDVRYDQIDHMPVPIDEKQRCKHCIISKIRFKYFHTN</sequence>
<dbReference type="Pfam" id="PF13359">
    <property type="entry name" value="DDE_Tnp_4"/>
    <property type="match status" value="1"/>
</dbReference>
<evidence type="ECO:0000256" key="3">
    <source>
        <dbReference type="SAM" id="MobiDB-lite"/>
    </source>
</evidence>
<dbReference type="Proteomes" id="UP000475862">
    <property type="component" value="Unassembled WGS sequence"/>
</dbReference>
<proteinExistence type="predicted"/>
<evidence type="ECO:0008006" key="8">
    <source>
        <dbReference type="Google" id="ProtNLM"/>
    </source>
</evidence>
<organism evidence="6 7">
    <name type="scientific">Aphis glycines</name>
    <name type="common">Soybean aphid</name>
    <dbReference type="NCBI Taxonomy" id="307491"/>
    <lineage>
        <taxon>Eukaryota</taxon>
        <taxon>Metazoa</taxon>
        <taxon>Ecdysozoa</taxon>
        <taxon>Arthropoda</taxon>
        <taxon>Hexapoda</taxon>
        <taxon>Insecta</taxon>
        <taxon>Pterygota</taxon>
        <taxon>Neoptera</taxon>
        <taxon>Paraneoptera</taxon>
        <taxon>Hemiptera</taxon>
        <taxon>Sternorrhyncha</taxon>
        <taxon>Aphidomorpha</taxon>
        <taxon>Aphidoidea</taxon>
        <taxon>Aphididae</taxon>
        <taxon>Aphidini</taxon>
        <taxon>Aphis</taxon>
        <taxon>Aphis</taxon>
    </lineage>
</organism>
<evidence type="ECO:0000313" key="6">
    <source>
        <dbReference type="EMBL" id="KAE9522459.1"/>
    </source>
</evidence>
<dbReference type="AlphaFoldDB" id="A0A6G0SVW3"/>
<keyword evidence="2" id="KW-0479">Metal-binding</keyword>
<evidence type="ECO:0000256" key="1">
    <source>
        <dbReference type="ARBA" id="ARBA00001968"/>
    </source>
</evidence>
<gene>
    <name evidence="6" type="ORF">AGLY_017120</name>
</gene>
<feature type="domain" description="DDE Tnp4" evidence="4">
    <location>
        <begin position="524"/>
        <end position="602"/>
    </location>
</feature>
<comment type="cofactor">
    <cofactor evidence="1">
        <name>a divalent metal cation</name>
        <dbReference type="ChEBI" id="CHEBI:60240"/>
    </cofactor>
</comment>
<feature type="region of interest" description="Disordered" evidence="3">
    <location>
        <begin position="697"/>
        <end position="722"/>
    </location>
</feature>
<evidence type="ECO:0000259" key="5">
    <source>
        <dbReference type="Pfam" id="PF13843"/>
    </source>
</evidence>
<dbReference type="GO" id="GO:0046872">
    <property type="term" value="F:metal ion binding"/>
    <property type="evidence" value="ECO:0007669"/>
    <property type="project" value="UniProtKB-KW"/>
</dbReference>
<dbReference type="PANTHER" id="PTHR47272">
    <property type="entry name" value="DDE_TNP_1_7 DOMAIN-CONTAINING PROTEIN"/>
    <property type="match status" value="1"/>
</dbReference>
<keyword evidence="7" id="KW-1185">Reference proteome</keyword>
<dbReference type="InterPro" id="IPR029526">
    <property type="entry name" value="PGBD"/>
</dbReference>
<dbReference type="OrthoDB" id="6607094at2759"/>
<evidence type="ECO:0000256" key="2">
    <source>
        <dbReference type="ARBA" id="ARBA00022723"/>
    </source>
</evidence>
<protein>
    <recommendedName>
        <fullName evidence="8">PiggyBac transposable element-derived protein domain-containing protein</fullName>
    </recommendedName>
</protein>
<evidence type="ECO:0000313" key="7">
    <source>
        <dbReference type="Proteomes" id="UP000475862"/>
    </source>
</evidence>
<dbReference type="InterPro" id="IPR027806">
    <property type="entry name" value="HARBI1_dom"/>
</dbReference>
<dbReference type="Pfam" id="PF13843">
    <property type="entry name" value="DDE_Tnp_1_7"/>
    <property type="match status" value="1"/>
</dbReference>
<accession>A0A6G0SVW3</accession>
<feature type="domain" description="PiggyBac transposable element-derived protein" evidence="5">
    <location>
        <begin position="189"/>
        <end position="398"/>
    </location>
</feature>
<dbReference type="EMBL" id="VYZN01001120">
    <property type="protein sequence ID" value="KAE9522459.1"/>
    <property type="molecule type" value="Genomic_DNA"/>
</dbReference>
<comment type="caution">
    <text evidence="6">The sequence shown here is derived from an EMBL/GenBank/DDBJ whole genome shotgun (WGS) entry which is preliminary data.</text>
</comment>
<evidence type="ECO:0000259" key="4">
    <source>
        <dbReference type="Pfam" id="PF13359"/>
    </source>
</evidence>
<dbReference type="PANTHER" id="PTHR47272:SF1">
    <property type="entry name" value="PIGGYBAC TRANSPOSABLE ELEMENT-DERIVED PROTEIN 3-LIKE"/>
    <property type="match status" value="1"/>
</dbReference>
<name>A0A6G0SVW3_APHGL</name>
<reference evidence="6 7" key="1">
    <citation type="submission" date="2019-08" db="EMBL/GenBank/DDBJ databases">
        <title>The genome of the soybean aphid Biotype 1, its phylome, world population structure and adaptation to the North American continent.</title>
        <authorList>
            <person name="Giordano R."/>
            <person name="Donthu R.K."/>
            <person name="Hernandez A.G."/>
            <person name="Wright C.L."/>
            <person name="Zimin A.V."/>
        </authorList>
    </citation>
    <scope>NUCLEOTIDE SEQUENCE [LARGE SCALE GENOMIC DNA]</scope>
    <source>
        <tissue evidence="6">Whole aphids</tissue>
    </source>
</reference>